<evidence type="ECO:0000313" key="4">
    <source>
        <dbReference type="Proteomes" id="UP000192356"/>
    </source>
</evidence>
<sequence>MVVDSEITKVFEQFSFGSHFIKKENIKSALMCLGLIINDQIEIEEENLDINRFREVIKRMPKNNQCFSRKEVEEAFARLDTKDTKYIKASELKIVLSNGQDKLSEEEITTFFKEYPPDAHGLICYEVILDSLFPNE</sequence>
<dbReference type="GO" id="GO:0005509">
    <property type="term" value="F:calcium ion binding"/>
    <property type="evidence" value="ECO:0007669"/>
    <property type="project" value="InterPro"/>
</dbReference>
<dbReference type="SUPFAM" id="SSF47473">
    <property type="entry name" value="EF-hand"/>
    <property type="match status" value="1"/>
</dbReference>
<dbReference type="EMBL" id="LTAI01000006">
    <property type="protein sequence ID" value="ORE00596.1"/>
    <property type="molecule type" value="Genomic_DNA"/>
</dbReference>
<evidence type="ECO:0000259" key="1">
    <source>
        <dbReference type="PROSITE" id="PS50222"/>
    </source>
</evidence>
<name>A0A1X0QLN2_9MICR</name>
<gene>
    <name evidence="3" type="primary">CABO</name>
    <name evidence="3" type="ORF">A0H76_2194</name>
    <name evidence="2" type="ORF">HERIO_564</name>
</gene>
<accession>A0A1X0QLN2</accession>
<evidence type="ECO:0000313" key="3">
    <source>
        <dbReference type="EMBL" id="ORE00596.1"/>
    </source>
</evidence>
<reference evidence="4 5" key="1">
    <citation type="journal article" date="2017" name="Environ. Microbiol.">
        <title>Decay of the glycolytic pathway and adaptation to intranuclear parasitism within Enterocytozoonidae microsporidia.</title>
        <authorList>
            <person name="Wiredu Boakye D."/>
            <person name="Jaroenlak P."/>
            <person name="Prachumwat A."/>
            <person name="Williams T.A."/>
            <person name="Bateman K.S."/>
            <person name="Itsathitphaisarn O."/>
            <person name="Sritunyalucksana K."/>
            <person name="Paszkiewicz K.H."/>
            <person name="Moore K.A."/>
            <person name="Stentiford G.D."/>
            <person name="Williams B.A."/>
        </authorList>
    </citation>
    <scope>NUCLEOTIDE SEQUENCE [LARGE SCALE GENOMIC DNA]</scope>
    <source>
        <strain evidence="3">Canceri</strain>
        <strain evidence="5">canceri</strain>
        <strain evidence="2 4">GB1</strain>
    </source>
</reference>
<evidence type="ECO:0000313" key="5">
    <source>
        <dbReference type="Proteomes" id="UP000192501"/>
    </source>
</evidence>
<comment type="caution">
    <text evidence="3">The sequence shown here is derived from an EMBL/GenBank/DDBJ whole genome shotgun (WGS) entry which is preliminary data.</text>
</comment>
<dbReference type="OrthoDB" id="26525at2759"/>
<dbReference type="InterPro" id="IPR002048">
    <property type="entry name" value="EF_hand_dom"/>
</dbReference>
<evidence type="ECO:0000313" key="2">
    <source>
        <dbReference type="EMBL" id="ORD97552.1"/>
    </source>
</evidence>
<keyword evidence="4" id="KW-1185">Reference proteome</keyword>
<dbReference type="VEuPathDB" id="MicrosporidiaDB:HERIO_564"/>
<dbReference type="Pfam" id="PF13499">
    <property type="entry name" value="EF-hand_7"/>
    <property type="match status" value="1"/>
</dbReference>
<dbReference type="VEuPathDB" id="MicrosporidiaDB:A0H76_2194"/>
<dbReference type="Proteomes" id="UP000192501">
    <property type="component" value="Unassembled WGS sequence"/>
</dbReference>
<feature type="domain" description="EF-hand" evidence="1">
    <location>
        <begin position="67"/>
        <end position="102"/>
    </location>
</feature>
<dbReference type="InterPro" id="IPR011992">
    <property type="entry name" value="EF-hand-dom_pair"/>
</dbReference>
<dbReference type="PROSITE" id="PS50222">
    <property type="entry name" value="EF_HAND_2"/>
    <property type="match status" value="1"/>
</dbReference>
<dbReference type="AlphaFoldDB" id="A0A1X0QLN2"/>
<protein>
    <submittedName>
        <fullName evidence="3">CABO</fullName>
    </submittedName>
</protein>
<proteinExistence type="predicted"/>
<organism evidence="3 5">
    <name type="scientific">Hepatospora eriocheir</name>
    <dbReference type="NCBI Taxonomy" id="1081669"/>
    <lineage>
        <taxon>Eukaryota</taxon>
        <taxon>Fungi</taxon>
        <taxon>Fungi incertae sedis</taxon>
        <taxon>Microsporidia</taxon>
        <taxon>Hepatosporidae</taxon>
        <taxon>Hepatospora</taxon>
    </lineage>
</organism>
<dbReference type="Proteomes" id="UP000192356">
    <property type="component" value="Unassembled WGS sequence"/>
</dbReference>
<dbReference type="EMBL" id="LVKB01000018">
    <property type="protein sequence ID" value="ORD97552.1"/>
    <property type="molecule type" value="Genomic_DNA"/>
</dbReference>
<dbReference type="Gene3D" id="1.10.238.10">
    <property type="entry name" value="EF-hand"/>
    <property type="match status" value="1"/>
</dbReference>